<reference evidence="1 4" key="2">
    <citation type="submission" date="2018-05" db="EMBL/GenBank/DDBJ databases">
        <title>Genomic Encyclopedia of Type Strains, Phase IV (KMG-V): Genome sequencing to study the core and pangenomes of soil and plant-associated prokaryotes.</title>
        <authorList>
            <person name="Whitman W."/>
        </authorList>
    </citation>
    <scope>NUCLEOTIDE SEQUENCE [LARGE SCALE GENOMIC DNA]</scope>
    <source>
        <strain evidence="1 4">SIr-6563</strain>
    </source>
</reference>
<protein>
    <submittedName>
        <fullName evidence="2">Uncharacterized protein</fullName>
    </submittedName>
</protein>
<dbReference type="EMBL" id="FNZM01000008">
    <property type="protein sequence ID" value="SEJ78636.1"/>
    <property type="molecule type" value="Genomic_DNA"/>
</dbReference>
<evidence type="ECO:0000313" key="3">
    <source>
        <dbReference type="Proteomes" id="UP000183529"/>
    </source>
</evidence>
<organism evidence="2 3">
    <name type="scientific">Paraburkholderia tropica</name>
    <dbReference type="NCBI Taxonomy" id="92647"/>
    <lineage>
        <taxon>Bacteria</taxon>
        <taxon>Pseudomonadati</taxon>
        <taxon>Pseudomonadota</taxon>
        <taxon>Betaproteobacteria</taxon>
        <taxon>Burkholderiales</taxon>
        <taxon>Burkholderiaceae</taxon>
        <taxon>Paraburkholderia</taxon>
    </lineage>
</organism>
<dbReference type="EMBL" id="QJJV01000011">
    <property type="protein sequence ID" value="PXX14912.1"/>
    <property type="molecule type" value="Genomic_DNA"/>
</dbReference>
<reference evidence="2 3" key="1">
    <citation type="submission" date="2016-10" db="EMBL/GenBank/DDBJ databases">
        <authorList>
            <person name="Varghese N."/>
            <person name="Submissions S."/>
        </authorList>
    </citation>
    <scope>NUCLEOTIDE SEQUENCE [LARGE SCALE GENOMIC DNA]</scope>
    <source>
        <strain evidence="2 3">LMG 22274</strain>
    </source>
</reference>
<evidence type="ECO:0000313" key="1">
    <source>
        <dbReference type="EMBL" id="PXX14912.1"/>
    </source>
</evidence>
<dbReference type="AlphaFoldDB" id="A0AAQ1GGI6"/>
<accession>A0AAQ1GGI6</accession>
<proteinExistence type="predicted"/>
<keyword evidence="4" id="KW-1185">Reference proteome</keyword>
<evidence type="ECO:0000313" key="2">
    <source>
        <dbReference type="EMBL" id="SEJ78636.1"/>
    </source>
</evidence>
<comment type="caution">
    <text evidence="2">The sequence shown here is derived from an EMBL/GenBank/DDBJ whole genome shotgun (WGS) entry which is preliminary data.</text>
</comment>
<dbReference type="Proteomes" id="UP000247515">
    <property type="component" value="Unassembled WGS sequence"/>
</dbReference>
<dbReference type="RefSeq" id="WP_074983984.1">
    <property type="nucleotide sequence ID" value="NZ_CADFGN010000003.1"/>
</dbReference>
<name>A0AAQ1GGI6_9BURK</name>
<sequence>MTDIFLGYLREFGAFDTLMAAIWVFARVMGRIADFDKAIRLRARLQRTLASADSPANAELVTLLAQLAELEGAYTLSKATGRKLRQIAQSHRAYTARLSEALPSTFHEIVERPFIVTS</sequence>
<evidence type="ECO:0000313" key="4">
    <source>
        <dbReference type="Proteomes" id="UP000247515"/>
    </source>
</evidence>
<gene>
    <name evidence="1" type="ORF">C7400_111122</name>
    <name evidence="2" type="ORF">SAMN05216550_108266</name>
</gene>
<dbReference type="Proteomes" id="UP000183529">
    <property type="component" value="Unassembled WGS sequence"/>
</dbReference>